<dbReference type="PANTHER" id="PTHR45800:SF11">
    <property type="entry name" value="PHOSPHATIDYLINOSITOL 3-KINASE-RELATED PROTEIN KINASE"/>
    <property type="match status" value="1"/>
</dbReference>
<dbReference type="VEuPathDB" id="TriTrypDB:BSAL_71500"/>
<evidence type="ECO:0000256" key="5">
    <source>
        <dbReference type="ARBA" id="ARBA00022840"/>
    </source>
</evidence>
<keyword evidence="2" id="KW-0808">Transferase</keyword>
<dbReference type="PANTHER" id="PTHR45800">
    <property type="entry name" value="PHOSPHATIDYLINOSITOL 4-KINASE GAMMA"/>
    <property type="match status" value="1"/>
</dbReference>
<evidence type="ECO:0000256" key="4">
    <source>
        <dbReference type="ARBA" id="ARBA00022777"/>
    </source>
</evidence>
<dbReference type="OrthoDB" id="267514at2759"/>
<dbReference type="AlphaFoldDB" id="A0A0S4IW97"/>
<evidence type="ECO:0000313" key="8">
    <source>
        <dbReference type="EMBL" id="CUG06028.1"/>
    </source>
</evidence>
<dbReference type="GO" id="GO:0016301">
    <property type="term" value="F:kinase activity"/>
    <property type="evidence" value="ECO:0007669"/>
    <property type="project" value="UniProtKB-KW"/>
</dbReference>
<keyword evidence="9" id="KW-1185">Reference proteome</keyword>
<name>A0A0S4IW97_BODSA</name>
<reference evidence="9" key="1">
    <citation type="submission" date="2015-09" db="EMBL/GenBank/DDBJ databases">
        <authorList>
            <consortium name="Pathogen Informatics"/>
        </authorList>
    </citation>
    <scope>NUCLEOTIDE SEQUENCE [LARGE SCALE GENOMIC DNA]</scope>
    <source>
        <strain evidence="9">Lake Konstanz</strain>
    </source>
</reference>
<proteinExistence type="inferred from homology"/>
<dbReference type="InterPro" id="IPR000403">
    <property type="entry name" value="PI3/4_kinase_cat_dom"/>
</dbReference>
<dbReference type="OMA" id="AESMFEG"/>
<evidence type="ECO:0000256" key="6">
    <source>
        <dbReference type="SAM" id="MobiDB-lite"/>
    </source>
</evidence>
<evidence type="ECO:0000256" key="2">
    <source>
        <dbReference type="ARBA" id="ARBA00022679"/>
    </source>
</evidence>
<evidence type="ECO:0000256" key="3">
    <source>
        <dbReference type="ARBA" id="ARBA00022741"/>
    </source>
</evidence>
<keyword evidence="4 8" id="KW-0418">Kinase</keyword>
<protein>
    <submittedName>
        <fullName evidence="8">Protein kinase, putative</fullName>
    </submittedName>
</protein>
<dbReference type="GO" id="GO:0005524">
    <property type="term" value="F:ATP binding"/>
    <property type="evidence" value="ECO:0007669"/>
    <property type="project" value="UniProtKB-KW"/>
</dbReference>
<keyword evidence="3" id="KW-0547">Nucleotide-binding</keyword>
<sequence length="383" mass="41997">MNFSSAEISSLDVSPKKLPSAAAWRPRRREPQFPPPPDSPSVSTHVSIGYESESRDSSPDDSEVGSSRSSTTLSRGLVAEQDDATFRDYVLEGILLKKLHLQLHGDSCGGTYMVNCVTTKKPIAVFKPADEEIGQDANPHGNRDSERVDQFVPGTGYKREILAYALDYDRSAGVPQTVEICIHGKLGSLQRFVPNCTESADHLPGRFSTDLVHRIALLDLRLLNGDRHGGNILVSSVAKAQHPLATSEAPMLVPIDHSYVAPSGFADPELEWLYWPQSKLPFSDEVRAYVAALDPEVDRGVVDDILNDEEAAEIVCATTTAIKIAVSRGYTARDIAEWFRRETLTQPSRLEHALAVCRRTLDDGGDIDMEQFGEQAGAAFPVR</sequence>
<feature type="region of interest" description="Disordered" evidence="6">
    <location>
        <begin position="1"/>
        <end position="74"/>
    </location>
</feature>
<dbReference type="Pfam" id="PF00454">
    <property type="entry name" value="PI3_PI4_kinase"/>
    <property type="match status" value="1"/>
</dbReference>
<evidence type="ECO:0000259" key="7">
    <source>
        <dbReference type="Pfam" id="PF00454"/>
    </source>
</evidence>
<keyword evidence="5" id="KW-0067">ATP-binding</keyword>
<accession>A0A0S4IW97</accession>
<feature type="compositionally biased region" description="Low complexity" evidence="6">
    <location>
        <begin position="64"/>
        <end position="74"/>
    </location>
</feature>
<dbReference type="InterPro" id="IPR044571">
    <property type="entry name" value="P4KG1-8"/>
</dbReference>
<evidence type="ECO:0000313" key="9">
    <source>
        <dbReference type="Proteomes" id="UP000051952"/>
    </source>
</evidence>
<feature type="compositionally biased region" description="Polar residues" evidence="6">
    <location>
        <begin position="1"/>
        <end position="12"/>
    </location>
</feature>
<gene>
    <name evidence="8" type="ORF">BSAL_71500</name>
</gene>
<organism evidence="8 9">
    <name type="scientific">Bodo saltans</name>
    <name type="common">Flagellated protozoan</name>
    <dbReference type="NCBI Taxonomy" id="75058"/>
    <lineage>
        <taxon>Eukaryota</taxon>
        <taxon>Discoba</taxon>
        <taxon>Euglenozoa</taxon>
        <taxon>Kinetoplastea</taxon>
        <taxon>Metakinetoplastina</taxon>
        <taxon>Eubodonida</taxon>
        <taxon>Bodonidae</taxon>
        <taxon>Bodo</taxon>
    </lineage>
</organism>
<comment type="similarity">
    <text evidence="1">Belongs to the PI3/PI4-kinase family. Type II PI4K subfamily.</text>
</comment>
<dbReference type="Proteomes" id="UP000051952">
    <property type="component" value="Unassembled WGS sequence"/>
</dbReference>
<feature type="domain" description="PI3K/PI4K catalytic" evidence="7">
    <location>
        <begin position="123"/>
        <end position="306"/>
    </location>
</feature>
<evidence type="ECO:0000256" key="1">
    <source>
        <dbReference type="ARBA" id="ARBA00008941"/>
    </source>
</evidence>
<dbReference type="EMBL" id="CYKH01000552">
    <property type="protein sequence ID" value="CUG06028.1"/>
    <property type="molecule type" value="Genomic_DNA"/>
</dbReference>